<dbReference type="EMBL" id="CP067420">
    <property type="protein sequence ID" value="QQP89046.1"/>
    <property type="molecule type" value="Genomic_DNA"/>
</dbReference>
<comment type="subcellular location">
    <subcellularLocation>
        <location evidence="1">Cell membrane</location>
        <topology evidence="1">Multi-pass membrane protein</topology>
    </subcellularLocation>
</comment>
<protein>
    <submittedName>
        <fullName evidence="9">FtsX-like permease family protein</fullName>
    </submittedName>
</protein>
<evidence type="ECO:0000259" key="7">
    <source>
        <dbReference type="Pfam" id="PF02687"/>
    </source>
</evidence>
<keyword evidence="4 6" id="KW-1133">Transmembrane helix</keyword>
<feature type="transmembrane region" description="Helical" evidence="6">
    <location>
        <begin position="807"/>
        <end position="829"/>
    </location>
</feature>
<feature type="transmembrane region" description="Helical" evidence="6">
    <location>
        <begin position="315"/>
        <end position="345"/>
    </location>
</feature>
<feature type="transmembrane region" description="Helical" evidence="6">
    <location>
        <begin position="486"/>
        <end position="507"/>
    </location>
</feature>
<evidence type="ECO:0000256" key="2">
    <source>
        <dbReference type="ARBA" id="ARBA00022475"/>
    </source>
</evidence>
<evidence type="ECO:0000256" key="1">
    <source>
        <dbReference type="ARBA" id="ARBA00004651"/>
    </source>
</evidence>
<feature type="transmembrane region" description="Helical" evidence="6">
    <location>
        <begin position="264"/>
        <end position="283"/>
    </location>
</feature>
<evidence type="ECO:0000259" key="8">
    <source>
        <dbReference type="Pfam" id="PF12704"/>
    </source>
</evidence>
<proteinExistence type="predicted"/>
<accession>A0ABX7B3X7</accession>
<sequence length="846" mass="89197">MNAMSLSTLSVAWTIARRELRGGLKGFRIFLACLTLGVAAIATVQSLSGGIIEGLRADGRAILGGDVALRVLYTPIGEAERSYLDGQGRVSAAAEARAMARREDGARSTLVELKAVDDTYPLYGDFTLREGGGLPDAIGRRDGVWGAVVEETVSQRLDVAVGDTVRVGETSFQVRGTILREPDRAGGGGFTLGPRLLIDLDALESTGLIQPGSMIYWHYRIGLPPGTDLQAWQADLQARFPEQSWRVRDFTNAAPQIERFITRLTLFLTLVGLTALLVGGVGVGNAVRSYLDGKVATIATLKCVGAPGPLVFQAYLLQILVLASLGIALGLVIGAVAPLVAAAVLADVLPITARIGVYPGGLAIAAAFGFLTALTFSLWPLGRAREVPAGALFRDVVSPAGGRPRGAYLMAGVLSGLALAALAILTAQEKLFAAWFVGGAFVTLLAFRAAAQGVTWAAARAGRPRHPGFRLALANLHRPGNPTGSVVLSLGLGLTVLVAIALIEGNFSARVNESIPKDAPAYFFIDIQPNQREAFNATVLGVPGASDLREVPMLRGRITKAKGVDAEQAIVNPEHSWVLRGDRGITYSARPPADADIVAGQWWPEDYRGKPLISIYSDIAEAFGLKLGDSITVNVLGRDLTAEVASIRAIDFSTMNINFTMIFSPGILDGAPQTFLATVRATPEAEPLIQRAVTDRFANITSVRVKDALDTVNELLGNIGTAVRVTAAITLLAGTLVLAGAVAAGHRRRVYDSVVLKVLGATRADVLKAFLVEYGLLGLITAAIAGAIGTVTAWAVLTQVMDWEWTFLPSAVLVTAALCTAITLAFGFVGTWRALGQPAAPLLRND</sequence>
<feature type="domain" description="ABC3 transporter permease C-terminal" evidence="7">
    <location>
        <begin position="726"/>
        <end position="838"/>
    </location>
</feature>
<dbReference type="InterPro" id="IPR038766">
    <property type="entry name" value="Membrane_comp_ABC_pdt"/>
</dbReference>
<dbReference type="RefSeq" id="WP_201074781.1">
    <property type="nucleotide sequence ID" value="NZ_CP067420.1"/>
</dbReference>
<dbReference type="PANTHER" id="PTHR30287">
    <property type="entry name" value="MEMBRANE COMPONENT OF PREDICTED ABC SUPERFAMILY METABOLITE UPTAKE TRANSPORTER"/>
    <property type="match status" value="1"/>
</dbReference>
<gene>
    <name evidence="9" type="ORF">IGS68_24080</name>
</gene>
<feature type="transmembrane region" description="Helical" evidence="6">
    <location>
        <begin position="357"/>
        <end position="379"/>
    </location>
</feature>
<feature type="transmembrane region" description="Helical" evidence="6">
    <location>
        <begin position="771"/>
        <end position="795"/>
    </location>
</feature>
<reference evidence="9" key="1">
    <citation type="submission" date="2021-02" db="EMBL/GenBank/DDBJ databases">
        <title>Skermanella TT6 skin isolate.</title>
        <authorList>
            <person name="Lee K."/>
            <person name="Ganzorig M."/>
        </authorList>
    </citation>
    <scope>NUCLEOTIDE SEQUENCE</scope>
    <source>
        <strain evidence="9">TT6</strain>
    </source>
</reference>
<dbReference type="Proteomes" id="UP000595197">
    <property type="component" value="Chromosome"/>
</dbReference>
<feature type="transmembrane region" description="Helical" evidence="6">
    <location>
        <begin position="407"/>
        <end position="425"/>
    </location>
</feature>
<evidence type="ECO:0000256" key="4">
    <source>
        <dbReference type="ARBA" id="ARBA00022989"/>
    </source>
</evidence>
<feature type="transmembrane region" description="Helical" evidence="6">
    <location>
        <begin position="432"/>
        <end position="451"/>
    </location>
</feature>
<dbReference type="InterPro" id="IPR025857">
    <property type="entry name" value="MacB_PCD"/>
</dbReference>
<keyword evidence="5 6" id="KW-0472">Membrane</keyword>
<evidence type="ECO:0000256" key="6">
    <source>
        <dbReference type="SAM" id="Phobius"/>
    </source>
</evidence>
<name>A0ABX7B3X7_9PROT</name>
<keyword evidence="10" id="KW-1185">Reference proteome</keyword>
<evidence type="ECO:0000313" key="10">
    <source>
        <dbReference type="Proteomes" id="UP000595197"/>
    </source>
</evidence>
<keyword evidence="3 6" id="KW-0812">Transmembrane</keyword>
<dbReference type="InterPro" id="IPR003838">
    <property type="entry name" value="ABC3_permease_C"/>
</dbReference>
<evidence type="ECO:0000313" key="9">
    <source>
        <dbReference type="EMBL" id="QQP89046.1"/>
    </source>
</evidence>
<keyword evidence="2" id="KW-1003">Cell membrane</keyword>
<feature type="domain" description="MacB-like periplasmic core" evidence="8">
    <location>
        <begin position="31"/>
        <end position="238"/>
    </location>
</feature>
<evidence type="ECO:0000256" key="5">
    <source>
        <dbReference type="ARBA" id="ARBA00023136"/>
    </source>
</evidence>
<dbReference type="Pfam" id="PF02687">
    <property type="entry name" value="FtsX"/>
    <property type="match status" value="1"/>
</dbReference>
<feature type="transmembrane region" description="Helical" evidence="6">
    <location>
        <begin position="28"/>
        <end position="52"/>
    </location>
</feature>
<dbReference type="PANTHER" id="PTHR30287:SF1">
    <property type="entry name" value="INNER MEMBRANE PROTEIN"/>
    <property type="match status" value="1"/>
</dbReference>
<evidence type="ECO:0000256" key="3">
    <source>
        <dbReference type="ARBA" id="ARBA00022692"/>
    </source>
</evidence>
<organism evidence="9 10">
    <name type="scientific">Skermanella cutis</name>
    <dbReference type="NCBI Taxonomy" id="2775420"/>
    <lineage>
        <taxon>Bacteria</taxon>
        <taxon>Pseudomonadati</taxon>
        <taxon>Pseudomonadota</taxon>
        <taxon>Alphaproteobacteria</taxon>
        <taxon>Rhodospirillales</taxon>
        <taxon>Azospirillaceae</taxon>
        <taxon>Skermanella</taxon>
    </lineage>
</organism>
<dbReference type="Pfam" id="PF12704">
    <property type="entry name" value="MacB_PCD"/>
    <property type="match status" value="1"/>
</dbReference>